<sequence length="138" mass="15566">MTSIHIDPSKQPTKYREKIKITGGVWRGRSESDLGYPTHGIVPISVSSLPLHVSSIPHYLSVIPLRSSRFTRTTRAGEASFWPSDPPFMSSFFSASVLRDKFLEVQRGCRSREDFESQPMRVARTILFLLAILATTKI</sequence>
<evidence type="ECO:0000313" key="2">
    <source>
        <dbReference type="Proteomes" id="UP001054252"/>
    </source>
</evidence>
<proteinExistence type="predicted"/>
<protein>
    <submittedName>
        <fullName evidence="1">Uncharacterized protein</fullName>
    </submittedName>
</protein>
<gene>
    <name evidence="1" type="ORF">SLEP1_g53176</name>
</gene>
<organism evidence="1 2">
    <name type="scientific">Rubroshorea leprosula</name>
    <dbReference type="NCBI Taxonomy" id="152421"/>
    <lineage>
        <taxon>Eukaryota</taxon>
        <taxon>Viridiplantae</taxon>
        <taxon>Streptophyta</taxon>
        <taxon>Embryophyta</taxon>
        <taxon>Tracheophyta</taxon>
        <taxon>Spermatophyta</taxon>
        <taxon>Magnoliopsida</taxon>
        <taxon>eudicotyledons</taxon>
        <taxon>Gunneridae</taxon>
        <taxon>Pentapetalae</taxon>
        <taxon>rosids</taxon>
        <taxon>malvids</taxon>
        <taxon>Malvales</taxon>
        <taxon>Dipterocarpaceae</taxon>
        <taxon>Rubroshorea</taxon>
    </lineage>
</organism>
<dbReference type="Proteomes" id="UP001054252">
    <property type="component" value="Unassembled WGS sequence"/>
</dbReference>
<reference evidence="1 2" key="1">
    <citation type="journal article" date="2021" name="Commun. Biol.">
        <title>The genome of Shorea leprosula (Dipterocarpaceae) highlights the ecological relevance of drought in aseasonal tropical rainforests.</title>
        <authorList>
            <person name="Ng K.K.S."/>
            <person name="Kobayashi M.J."/>
            <person name="Fawcett J.A."/>
            <person name="Hatakeyama M."/>
            <person name="Paape T."/>
            <person name="Ng C.H."/>
            <person name="Ang C.C."/>
            <person name="Tnah L.H."/>
            <person name="Lee C.T."/>
            <person name="Nishiyama T."/>
            <person name="Sese J."/>
            <person name="O'Brien M.J."/>
            <person name="Copetti D."/>
            <person name="Mohd Noor M.I."/>
            <person name="Ong R.C."/>
            <person name="Putra M."/>
            <person name="Sireger I.Z."/>
            <person name="Indrioko S."/>
            <person name="Kosugi Y."/>
            <person name="Izuno A."/>
            <person name="Isagi Y."/>
            <person name="Lee S.L."/>
            <person name="Shimizu K.K."/>
        </authorList>
    </citation>
    <scope>NUCLEOTIDE SEQUENCE [LARGE SCALE GENOMIC DNA]</scope>
    <source>
        <strain evidence="1">214</strain>
    </source>
</reference>
<comment type="caution">
    <text evidence="1">The sequence shown here is derived from an EMBL/GenBank/DDBJ whole genome shotgun (WGS) entry which is preliminary data.</text>
</comment>
<dbReference type="AlphaFoldDB" id="A0AAV5M9M2"/>
<name>A0AAV5M9M2_9ROSI</name>
<keyword evidence="2" id="KW-1185">Reference proteome</keyword>
<dbReference type="EMBL" id="BPVZ01000204">
    <property type="protein sequence ID" value="GKV46168.1"/>
    <property type="molecule type" value="Genomic_DNA"/>
</dbReference>
<accession>A0AAV5M9M2</accession>
<evidence type="ECO:0000313" key="1">
    <source>
        <dbReference type="EMBL" id="GKV46168.1"/>
    </source>
</evidence>